<protein>
    <submittedName>
        <fullName evidence="1">Uncharacterized protein</fullName>
    </submittedName>
</protein>
<gene>
    <name evidence="1" type="ORF">GCM10023153_04930</name>
</gene>
<comment type="caution">
    <text evidence="1">The sequence shown here is derived from an EMBL/GenBank/DDBJ whole genome shotgun (WGS) entry which is preliminary data.</text>
</comment>
<dbReference type="EMBL" id="BAABFX010000010">
    <property type="protein sequence ID" value="GAA4389075.1"/>
    <property type="molecule type" value="Genomic_DNA"/>
</dbReference>
<evidence type="ECO:0000313" key="1">
    <source>
        <dbReference type="EMBL" id="GAA4389075.1"/>
    </source>
</evidence>
<evidence type="ECO:0000313" key="2">
    <source>
        <dbReference type="Proteomes" id="UP001500390"/>
    </source>
</evidence>
<proteinExistence type="predicted"/>
<dbReference type="Proteomes" id="UP001500390">
    <property type="component" value="Unassembled WGS sequence"/>
</dbReference>
<keyword evidence="2" id="KW-1185">Reference proteome</keyword>
<accession>A0ABP8JDI2</accession>
<organism evidence="1 2">
    <name type="scientific">Ornithinibacter aureus</name>
    <dbReference type="NCBI Taxonomy" id="622664"/>
    <lineage>
        <taxon>Bacteria</taxon>
        <taxon>Bacillati</taxon>
        <taxon>Actinomycetota</taxon>
        <taxon>Actinomycetes</taxon>
        <taxon>Micrococcales</taxon>
        <taxon>Intrasporangiaceae</taxon>
        <taxon>Ornithinibacter</taxon>
    </lineage>
</organism>
<sequence length="169" mass="19238">MTIALVERLTDPEAFGDILRYVELTDVDKAIDRADEIDAADPNGTYASSFWEYILVLRDYMAECVEHEFNGNVHMYLNSADVHGRKCPTQRHRANESDTVQNNAKMRRERTFAVPSTVSDTGEVFMAAHFAPTHRDQNAPRMYYLADVTKTKKAYIGYIGVHLTNTKTN</sequence>
<name>A0ABP8JDI2_9MICO</name>
<reference evidence="2" key="1">
    <citation type="journal article" date="2019" name="Int. J. Syst. Evol. Microbiol.">
        <title>The Global Catalogue of Microorganisms (GCM) 10K type strain sequencing project: providing services to taxonomists for standard genome sequencing and annotation.</title>
        <authorList>
            <consortium name="The Broad Institute Genomics Platform"/>
            <consortium name="The Broad Institute Genome Sequencing Center for Infectious Disease"/>
            <person name="Wu L."/>
            <person name="Ma J."/>
        </authorList>
    </citation>
    <scope>NUCLEOTIDE SEQUENCE [LARGE SCALE GENOMIC DNA]</scope>
    <source>
        <strain evidence="2">JCM 17738</strain>
    </source>
</reference>
<dbReference type="RefSeq" id="WP_159901339.1">
    <property type="nucleotide sequence ID" value="NZ_BAABFX010000010.1"/>
</dbReference>